<accession>A0ABR7P7I0</accession>
<proteinExistence type="predicted"/>
<dbReference type="SMART" id="SM00331">
    <property type="entry name" value="PP2C_SIG"/>
    <property type="match status" value="1"/>
</dbReference>
<dbReference type="InterPro" id="IPR001932">
    <property type="entry name" value="PPM-type_phosphatase-like_dom"/>
</dbReference>
<evidence type="ECO:0000256" key="1">
    <source>
        <dbReference type="ARBA" id="ARBA00022801"/>
    </source>
</evidence>
<feature type="domain" description="PPM-type phosphatase" evidence="2">
    <location>
        <begin position="9"/>
        <end position="222"/>
    </location>
</feature>
<dbReference type="RefSeq" id="WP_117456689.1">
    <property type="nucleotide sequence ID" value="NZ_JACRTP010000001.1"/>
</dbReference>
<organism evidence="3 4">
    <name type="scientific">Blautia stercoris</name>
    <dbReference type="NCBI Taxonomy" id="871664"/>
    <lineage>
        <taxon>Bacteria</taxon>
        <taxon>Bacillati</taxon>
        <taxon>Bacillota</taxon>
        <taxon>Clostridia</taxon>
        <taxon>Lachnospirales</taxon>
        <taxon>Lachnospiraceae</taxon>
        <taxon>Blautia</taxon>
    </lineage>
</organism>
<protein>
    <submittedName>
        <fullName evidence="3">Serine/threonine-protein phosphatase</fullName>
    </submittedName>
</protein>
<sequence>MRVYFDNLFADFAHVSLNKKKESLCGDFYIMEERGSDTVLVLSDGLGSGVKANILATLTAKMLCTMMIKKIHLEEAVKTIAEALPVCHERQLAYATFLAMKITGRHVYLATYDNPGLILLRKGKVFHYEEQIHLINEKEIREAEFDLQKDDMLILMSDGVTNAGMGKTTDGGWGYEEVEKFCEQKYKPNLSAQRMAVDIAEACVDLNLNETDDDITVLTIRLCEPLVTNLMIGPPSKMEKDEDFLRVFFEEEGQHIVCGGTTAKFVANYLGEEVVTIKGSETDAVPAMSALKGVDMVTEGYLTLKQLVTYSNRWLSDSMAVISISKQKDAAAKLAVELFERSSEINIFFGNARNPAYKELNIDSSEKLRLTYKLKEHLERAGKKVRMNIW</sequence>
<dbReference type="InterPro" id="IPR036457">
    <property type="entry name" value="PPM-type-like_dom_sf"/>
</dbReference>
<dbReference type="EMBL" id="JACRTP010000001">
    <property type="protein sequence ID" value="MBC8627342.1"/>
    <property type="molecule type" value="Genomic_DNA"/>
</dbReference>
<dbReference type="Gene3D" id="3.60.40.10">
    <property type="entry name" value="PPM-type phosphatase domain"/>
    <property type="match status" value="1"/>
</dbReference>
<evidence type="ECO:0000259" key="2">
    <source>
        <dbReference type="SMART" id="SM00331"/>
    </source>
</evidence>
<evidence type="ECO:0000313" key="4">
    <source>
        <dbReference type="Proteomes" id="UP000661649"/>
    </source>
</evidence>
<keyword evidence="1" id="KW-0378">Hydrolase</keyword>
<name>A0ABR7P7I0_9FIRM</name>
<dbReference type="PANTHER" id="PTHR43156:SF2">
    <property type="entry name" value="STAGE II SPORULATION PROTEIN E"/>
    <property type="match status" value="1"/>
</dbReference>
<dbReference type="Proteomes" id="UP000661649">
    <property type="component" value="Unassembled WGS sequence"/>
</dbReference>
<comment type="caution">
    <text evidence="3">The sequence shown here is derived from an EMBL/GenBank/DDBJ whole genome shotgun (WGS) entry which is preliminary data.</text>
</comment>
<dbReference type="Pfam" id="PF07228">
    <property type="entry name" value="SpoIIE"/>
    <property type="match status" value="1"/>
</dbReference>
<evidence type="ECO:0000313" key="3">
    <source>
        <dbReference type="EMBL" id="MBC8627342.1"/>
    </source>
</evidence>
<gene>
    <name evidence="3" type="ORF">H8712_01655</name>
</gene>
<reference evidence="3 4" key="1">
    <citation type="submission" date="2020-08" db="EMBL/GenBank/DDBJ databases">
        <title>Genome public.</title>
        <authorList>
            <person name="Liu C."/>
            <person name="Sun Q."/>
        </authorList>
    </citation>
    <scope>NUCLEOTIDE SEQUENCE [LARGE SCALE GENOMIC DNA]</scope>
    <source>
        <strain evidence="3 4">3_YM_SP_D4_24.mj</strain>
    </source>
</reference>
<dbReference type="PANTHER" id="PTHR43156">
    <property type="entry name" value="STAGE II SPORULATION PROTEIN E-RELATED"/>
    <property type="match status" value="1"/>
</dbReference>
<dbReference type="InterPro" id="IPR052016">
    <property type="entry name" value="Bact_Sigma-Reg"/>
</dbReference>
<dbReference type="SUPFAM" id="SSF81606">
    <property type="entry name" value="PP2C-like"/>
    <property type="match status" value="1"/>
</dbReference>
<keyword evidence="4" id="KW-1185">Reference proteome</keyword>